<dbReference type="Proteomes" id="UP001341840">
    <property type="component" value="Unassembled WGS sequence"/>
</dbReference>
<sequence>LLGCWFAAALFLLPFASSSSKVDVGFINPRARQVYQIVSSNTTVKWVSIPRGLKD</sequence>
<gene>
    <name evidence="2" type="ORF">PIB30_090401</name>
</gene>
<evidence type="ECO:0000313" key="3">
    <source>
        <dbReference type="Proteomes" id="UP001341840"/>
    </source>
</evidence>
<organism evidence="2 3">
    <name type="scientific">Stylosanthes scabra</name>
    <dbReference type="NCBI Taxonomy" id="79078"/>
    <lineage>
        <taxon>Eukaryota</taxon>
        <taxon>Viridiplantae</taxon>
        <taxon>Streptophyta</taxon>
        <taxon>Embryophyta</taxon>
        <taxon>Tracheophyta</taxon>
        <taxon>Spermatophyta</taxon>
        <taxon>Magnoliopsida</taxon>
        <taxon>eudicotyledons</taxon>
        <taxon>Gunneridae</taxon>
        <taxon>Pentapetalae</taxon>
        <taxon>rosids</taxon>
        <taxon>fabids</taxon>
        <taxon>Fabales</taxon>
        <taxon>Fabaceae</taxon>
        <taxon>Papilionoideae</taxon>
        <taxon>50 kb inversion clade</taxon>
        <taxon>dalbergioids sensu lato</taxon>
        <taxon>Dalbergieae</taxon>
        <taxon>Pterocarpus clade</taxon>
        <taxon>Stylosanthes</taxon>
    </lineage>
</organism>
<reference evidence="2 3" key="1">
    <citation type="journal article" date="2023" name="Plants (Basel)">
        <title>Bridging the Gap: Combining Genomics and Transcriptomics Approaches to Understand Stylosanthes scabra, an Orphan Legume from the Brazilian Caatinga.</title>
        <authorList>
            <person name="Ferreira-Neto J.R.C."/>
            <person name="da Silva M.D."/>
            <person name="Binneck E."/>
            <person name="de Melo N.F."/>
            <person name="da Silva R.H."/>
            <person name="de Melo A.L.T.M."/>
            <person name="Pandolfi V."/>
            <person name="Bustamante F.O."/>
            <person name="Brasileiro-Vidal A.C."/>
            <person name="Benko-Iseppon A.M."/>
        </authorList>
    </citation>
    <scope>NUCLEOTIDE SEQUENCE [LARGE SCALE GENOMIC DNA]</scope>
    <source>
        <tissue evidence="2">Leaves</tissue>
    </source>
</reference>
<feature type="signal peptide" evidence="1">
    <location>
        <begin position="1"/>
        <end position="18"/>
    </location>
</feature>
<accession>A0ABU6WSM6</accession>
<keyword evidence="1" id="KW-0732">Signal</keyword>
<keyword evidence="3" id="KW-1185">Reference proteome</keyword>
<proteinExistence type="predicted"/>
<dbReference type="EMBL" id="JASCZI010182986">
    <property type="protein sequence ID" value="MED6188895.1"/>
    <property type="molecule type" value="Genomic_DNA"/>
</dbReference>
<protein>
    <submittedName>
        <fullName evidence="2">Uncharacterized protein</fullName>
    </submittedName>
</protein>
<evidence type="ECO:0000313" key="2">
    <source>
        <dbReference type="EMBL" id="MED6188895.1"/>
    </source>
</evidence>
<name>A0ABU6WSM6_9FABA</name>
<feature type="chain" id="PRO_5045922431" evidence="1">
    <location>
        <begin position="19"/>
        <end position="55"/>
    </location>
</feature>
<feature type="non-terminal residue" evidence="2">
    <location>
        <position position="1"/>
    </location>
</feature>
<evidence type="ECO:0000256" key="1">
    <source>
        <dbReference type="SAM" id="SignalP"/>
    </source>
</evidence>
<comment type="caution">
    <text evidence="2">The sequence shown here is derived from an EMBL/GenBank/DDBJ whole genome shotgun (WGS) entry which is preliminary data.</text>
</comment>